<keyword evidence="2" id="KW-1185">Reference proteome</keyword>
<organism evidence="1 2">
    <name type="scientific">Tetradesmus obliquus</name>
    <name type="common">Green alga</name>
    <name type="synonym">Acutodesmus obliquus</name>
    <dbReference type="NCBI Taxonomy" id="3088"/>
    <lineage>
        <taxon>Eukaryota</taxon>
        <taxon>Viridiplantae</taxon>
        <taxon>Chlorophyta</taxon>
        <taxon>core chlorophytes</taxon>
        <taxon>Chlorophyceae</taxon>
        <taxon>CS clade</taxon>
        <taxon>Sphaeropleales</taxon>
        <taxon>Scenedesmaceae</taxon>
        <taxon>Tetradesmus</taxon>
    </lineage>
</organism>
<dbReference type="AlphaFoldDB" id="A0A383VTA9"/>
<protein>
    <submittedName>
        <fullName evidence="1">Uncharacterized protein</fullName>
    </submittedName>
</protein>
<evidence type="ECO:0000313" key="1">
    <source>
        <dbReference type="EMBL" id="SZX68737.1"/>
    </source>
</evidence>
<name>A0A383VTA9_TETOB</name>
<reference evidence="1 2" key="1">
    <citation type="submission" date="2016-10" db="EMBL/GenBank/DDBJ databases">
        <authorList>
            <person name="Cai Z."/>
        </authorList>
    </citation>
    <scope>NUCLEOTIDE SEQUENCE [LARGE SCALE GENOMIC DNA]</scope>
</reference>
<dbReference type="STRING" id="3088.A0A383VTA9"/>
<accession>A0A383VTA9</accession>
<gene>
    <name evidence="1" type="ORF">BQ4739_LOCUS9060</name>
</gene>
<proteinExistence type="predicted"/>
<dbReference type="SUPFAM" id="SSF103511">
    <property type="entry name" value="Chlorophyll a-b binding protein"/>
    <property type="match status" value="1"/>
</dbReference>
<dbReference type="Proteomes" id="UP000256970">
    <property type="component" value="Unassembled WGS sequence"/>
</dbReference>
<dbReference type="EMBL" id="FNXT01000878">
    <property type="protein sequence ID" value="SZX68737.1"/>
    <property type="molecule type" value="Genomic_DNA"/>
</dbReference>
<dbReference type="GO" id="GO:0009507">
    <property type="term" value="C:chloroplast"/>
    <property type="evidence" value="ECO:0007669"/>
    <property type="project" value="UniProtKB-SubCell"/>
</dbReference>
<sequence length="109" mass="11755">MAGLCAAKQQRMTLQASTSGRQFAPSVRPALRRPAVVVRAGKLPQGVVEPPRVPTTPEPRFGFVKWAEKINSRAAMLGFFGILLVEAIAHKGIFEMAGFTVGQGLGFEF</sequence>
<evidence type="ECO:0000313" key="2">
    <source>
        <dbReference type="Proteomes" id="UP000256970"/>
    </source>
</evidence>